<organism evidence="3 4">
    <name type="scientific">Acinetobacter tandoii</name>
    <dbReference type="NCBI Taxonomy" id="202954"/>
    <lineage>
        <taxon>Bacteria</taxon>
        <taxon>Pseudomonadati</taxon>
        <taxon>Pseudomonadota</taxon>
        <taxon>Gammaproteobacteria</taxon>
        <taxon>Moraxellales</taxon>
        <taxon>Moraxellaceae</taxon>
        <taxon>Acinetobacter</taxon>
    </lineage>
</organism>
<dbReference type="InterPro" id="IPR005220">
    <property type="entry name" value="CarO-like"/>
</dbReference>
<dbReference type="PANTHER" id="PTHR36571:SF1">
    <property type="entry name" value="PROTEIN YGIW"/>
    <property type="match status" value="1"/>
</dbReference>
<feature type="signal peptide" evidence="2">
    <location>
        <begin position="1"/>
        <end position="23"/>
    </location>
</feature>
<dbReference type="RefSeq" id="WP_104440851.1">
    <property type="nucleotide sequence ID" value="NZ_VXLD01000002.1"/>
</dbReference>
<reference evidence="3 4" key="1">
    <citation type="submission" date="2019-09" db="EMBL/GenBank/DDBJ databases">
        <title>Draft genome sequence of Acinetobacter tandoii W4-4-4 isolated from environmental water sample.</title>
        <authorList>
            <person name="Wee S.K."/>
            <person name="Yan B."/>
            <person name="Mustaffa S.B."/>
            <person name="Yap E.P.H."/>
        </authorList>
    </citation>
    <scope>NUCLEOTIDE SEQUENCE [LARGE SCALE GENOMIC DNA]</scope>
    <source>
        <strain evidence="3 4">W4-4-4</strain>
    </source>
</reference>
<dbReference type="PANTHER" id="PTHR36571">
    <property type="entry name" value="PROTEIN YGIW"/>
    <property type="match status" value="1"/>
</dbReference>
<accession>A0A5N4WQ84</accession>
<dbReference type="SUPFAM" id="SSF101756">
    <property type="entry name" value="Hypothetical protein YgiW"/>
    <property type="match status" value="1"/>
</dbReference>
<comment type="caution">
    <text evidence="3">The sequence shown here is derived from an EMBL/GenBank/DDBJ whole genome shotgun (WGS) entry which is preliminary data.</text>
</comment>
<gene>
    <name evidence="3" type="ORF">F4W09_04040</name>
</gene>
<keyword evidence="1 2" id="KW-0732">Signal</keyword>
<evidence type="ECO:0000256" key="2">
    <source>
        <dbReference type="SAM" id="SignalP"/>
    </source>
</evidence>
<dbReference type="NCBIfam" id="NF033674">
    <property type="entry name" value="stress_OB_fold"/>
    <property type="match status" value="1"/>
</dbReference>
<name>A0A5N4WQ84_9GAMM</name>
<dbReference type="EMBL" id="VXLD01000002">
    <property type="protein sequence ID" value="KAB1857913.1"/>
    <property type="molecule type" value="Genomic_DNA"/>
</dbReference>
<evidence type="ECO:0000256" key="1">
    <source>
        <dbReference type="ARBA" id="ARBA00022729"/>
    </source>
</evidence>
<dbReference type="AlphaFoldDB" id="A0A5N4WQ84"/>
<dbReference type="Pfam" id="PF04076">
    <property type="entry name" value="BOF"/>
    <property type="match status" value="1"/>
</dbReference>
<dbReference type="Proteomes" id="UP000325788">
    <property type="component" value="Unassembled WGS sequence"/>
</dbReference>
<evidence type="ECO:0000313" key="4">
    <source>
        <dbReference type="Proteomes" id="UP000325788"/>
    </source>
</evidence>
<dbReference type="Gene3D" id="2.40.50.200">
    <property type="entry name" value="Bacterial OB-fold"/>
    <property type="match status" value="1"/>
</dbReference>
<feature type="chain" id="PRO_5024274534" evidence="2">
    <location>
        <begin position="24"/>
        <end position="121"/>
    </location>
</feature>
<dbReference type="InterPro" id="IPR036700">
    <property type="entry name" value="BOBF_sf"/>
</dbReference>
<proteinExistence type="predicted"/>
<sequence>MNVISKIALVTAFVSTASGFAFANTAVVNQQAIAPTQITVKQALTLKDDTPVKLKGYVVKALGDEKYQFQDHTGSITVDIDDELWRGQPVSAKTPVTLTGEVDIDYLPTKRVEIDVDTLTF</sequence>
<protein>
    <submittedName>
        <fullName evidence="3">NirD/YgiW/YdeI family stress tolerance protein</fullName>
    </submittedName>
</protein>
<evidence type="ECO:0000313" key="3">
    <source>
        <dbReference type="EMBL" id="KAB1857913.1"/>
    </source>
</evidence>